<keyword evidence="2" id="KW-1185">Reference proteome</keyword>
<evidence type="ECO:0000313" key="1">
    <source>
        <dbReference type="EMBL" id="CAA3016223.1"/>
    </source>
</evidence>
<name>A0A8S0UAV8_OLEEU</name>
<dbReference type="Gramene" id="OE9A096130T1">
    <property type="protein sequence ID" value="OE9A096130C1"/>
    <property type="gene ID" value="OE9A096130"/>
</dbReference>
<dbReference type="AlphaFoldDB" id="A0A8S0UAV8"/>
<comment type="caution">
    <text evidence="1">The sequence shown here is derived from an EMBL/GenBank/DDBJ whole genome shotgun (WGS) entry which is preliminary data.</text>
</comment>
<sequence>MEFEFVIPEDAQLQAHNLKYVKTVMDYFDERQCEDFRNSALDLQEYALVTGLRCSLFPEGDDFDRLIERKRFRGSFASKFQKAKRRKEKEIICTVHDFPITMQVWTYEAISNIGKRFGIELVNECHDFFPGPHENSHSILHVYAILRSTDAEAEQPYFSTLMSYDDPLVPVLDDIARIVLAP</sequence>
<gene>
    <name evidence="1" type="ORF">OLEA9_A096130</name>
</gene>
<organism evidence="1 2">
    <name type="scientific">Olea europaea subsp. europaea</name>
    <dbReference type="NCBI Taxonomy" id="158383"/>
    <lineage>
        <taxon>Eukaryota</taxon>
        <taxon>Viridiplantae</taxon>
        <taxon>Streptophyta</taxon>
        <taxon>Embryophyta</taxon>
        <taxon>Tracheophyta</taxon>
        <taxon>Spermatophyta</taxon>
        <taxon>Magnoliopsida</taxon>
        <taxon>eudicotyledons</taxon>
        <taxon>Gunneridae</taxon>
        <taxon>Pentapetalae</taxon>
        <taxon>asterids</taxon>
        <taxon>lamiids</taxon>
        <taxon>Lamiales</taxon>
        <taxon>Oleaceae</taxon>
        <taxon>Oleeae</taxon>
        <taxon>Olea</taxon>
    </lineage>
</organism>
<reference evidence="1 2" key="1">
    <citation type="submission" date="2019-12" db="EMBL/GenBank/DDBJ databases">
        <authorList>
            <person name="Alioto T."/>
            <person name="Alioto T."/>
            <person name="Gomez Garrido J."/>
        </authorList>
    </citation>
    <scope>NUCLEOTIDE SEQUENCE [LARGE SCALE GENOMIC DNA]</scope>
</reference>
<proteinExistence type="predicted"/>
<dbReference type="EMBL" id="CACTIH010007599">
    <property type="protein sequence ID" value="CAA3016223.1"/>
    <property type="molecule type" value="Genomic_DNA"/>
</dbReference>
<evidence type="ECO:0000313" key="2">
    <source>
        <dbReference type="Proteomes" id="UP000594638"/>
    </source>
</evidence>
<protein>
    <submittedName>
        <fullName evidence="1">Uncharacterized protein</fullName>
    </submittedName>
</protein>
<accession>A0A8S0UAV8</accession>
<dbReference type="Proteomes" id="UP000594638">
    <property type="component" value="Unassembled WGS sequence"/>
</dbReference>